<dbReference type="AlphaFoldDB" id="E9D0S2"/>
<sequence length="263" mass="29400">MFVLQRSTCSTFPQSSAFLPLDIRPQDCSARRCELKIRDGTYLGVYRTPALVPQSIGPRSRRDQSLKKQPTHASAFSEPVAMPIALDRSFAILAFDRGTISVGMPYAGIEGKEMRRIGVRRAHDVERLQALNTFEERCKANSSSSSSSSIPHLGGQLITWCLRRTCIFPIGNCRRFSGSKGLGIQEVGDIAQGQRPEFDQGFAKRRSPGARNFVVQTPPSAIRYCSVTLSPDNVYRYYWFGRKSAIERVNLSGHPSIETRYCL</sequence>
<name>E9D0S2_COCPS</name>
<dbReference type="OMA" id="KQPTHAS"/>
<gene>
    <name evidence="2" type="ORF">CPSG_03101</name>
</gene>
<dbReference type="HOGENOM" id="CLU_1057703_0_0_1"/>
<protein>
    <submittedName>
        <fullName evidence="2">Predicted protein</fullName>
    </submittedName>
</protein>
<reference evidence="3" key="1">
    <citation type="journal article" date="2010" name="Genome Res.">
        <title>Population genomic sequencing of Coccidioides fungi reveals recent hybridization and transposon control.</title>
        <authorList>
            <person name="Neafsey D.E."/>
            <person name="Barker B.M."/>
            <person name="Sharpton T.J."/>
            <person name="Stajich J.E."/>
            <person name="Park D.J."/>
            <person name="Whiston E."/>
            <person name="Hung C.-Y."/>
            <person name="McMahan C."/>
            <person name="White J."/>
            <person name="Sykes S."/>
            <person name="Heiman D."/>
            <person name="Young S."/>
            <person name="Zeng Q."/>
            <person name="Abouelleil A."/>
            <person name="Aftuck L."/>
            <person name="Bessette D."/>
            <person name="Brown A."/>
            <person name="FitzGerald M."/>
            <person name="Lui A."/>
            <person name="Macdonald J.P."/>
            <person name="Priest M."/>
            <person name="Orbach M.J."/>
            <person name="Galgiani J.N."/>
            <person name="Kirkland T.N."/>
            <person name="Cole G.T."/>
            <person name="Birren B.W."/>
            <person name="Henn M.R."/>
            <person name="Taylor J.W."/>
            <person name="Rounsley S.D."/>
        </authorList>
    </citation>
    <scope>NUCLEOTIDE SEQUENCE [LARGE SCALE GENOMIC DNA]</scope>
    <source>
        <strain evidence="3">RMSCC 757 / Silveira</strain>
    </source>
</reference>
<reference evidence="3" key="2">
    <citation type="submission" date="2010-03" db="EMBL/GenBank/DDBJ databases">
        <title>The genome sequence of Coccidioides posadasii strain Silveira.</title>
        <authorList>
            <consortium name="The Broad Institute Genome Sequencing Center for Infectious Disease"/>
            <person name="Neafsey D."/>
            <person name="Orbach M."/>
            <person name="Henn M.R."/>
            <person name="Cole G.T."/>
            <person name="Galgiani J."/>
            <person name="Gardner M.J."/>
            <person name="Kirkland T.N."/>
            <person name="Taylor J.W."/>
            <person name="Young S.K."/>
            <person name="Zeng Q."/>
            <person name="Koehrsen M."/>
            <person name="Alvarado L."/>
            <person name="Berlin A."/>
            <person name="Borenstein D."/>
            <person name="Chapman S.B."/>
            <person name="Chen Z."/>
            <person name="Engels R."/>
            <person name="Freedman E."/>
            <person name="Gellesch M."/>
            <person name="Goldberg J."/>
            <person name="Griggs A."/>
            <person name="Gujja S."/>
            <person name="Heilman E."/>
            <person name="Heiman D."/>
            <person name="Howarth C."/>
            <person name="Jen D."/>
            <person name="Larson L."/>
            <person name="Mehta T."/>
            <person name="Neiman D."/>
            <person name="Park D."/>
            <person name="Pearson M."/>
            <person name="Richards J."/>
            <person name="Roberts A."/>
            <person name="Saif S."/>
            <person name="Shea T."/>
            <person name="Shenoy N."/>
            <person name="Sisk P."/>
            <person name="Stolte C."/>
            <person name="Sykes S."/>
            <person name="Walk T."/>
            <person name="White J."/>
            <person name="Yandava C."/>
            <person name="Haas B."/>
            <person name="Nusbaum C."/>
            <person name="Birren B."/>
        </authorList>
    </citation>
    <scope>NUCLEOTIDE SEQUENCE [LARGE SCALE GENOMIC DNA]</scope>
    <source>
        <strain evidence="3">RMSCC 757 / Silveira</strain>
    </source>
</reference>
<dbReference type="EMBL" id="GL636489">
    <property type="protein sequence ID" value="EFW19926.1"/>
    <property type="molecule type" value="Genomic_DNA"/>
</dbReference>
<organism evidence="3">
    <name type="scientific">Coccidioides posadasii (strain RMSCC 757 / Silveira)</name>
    <name type="common">Valley fever fungus</name>
    <dbReference type="NCBI Taxonomy" id="443226"/>
    <lineage>
        <taxon>Eukaryota</taxon>
        <taxon>Fungi</taxon>
        <taxon>Dikarya</taxon>
        <taxon>Ascomycota</taxon>
        <taxon>Pezizomycotina</taxon>
        <taxon>Eurotiomycetes</taxon>
        <taxon>Eurotiomycetidae</taxon>
        <taxon>Onygenales</taxon>
        <taxon>Onygenaceae</taxon>
        <taxon>Coccidioides</taxon>
    </lineage>
</organism>
<evidence type="ECO:0000256" key="1">
    <source>
        <dbReference type="SAM" id="MobiDB-lite"/>
    </source>
</evidence>
<dbReference type="VEuPathDB" id="FungiDB:D8B26_003583"/>
<proteinExistence type="predicted"/>
<keyword evidence="3" id="KW-1185">Reference proteome</keyword>
<accession>E9D0S2</accession>
<feature type="region of interest" description="Disordered" evidence="1">
    <location>
        <begin position="54"/>
        <end position="74"/>
    </location>
</feature>
<evidence type="ECO:0000313" key="3">
    <source>
        <dbReference type="Proteomes" id="UP000002497"/>
    </source>
</evidence>
<evidence type="ECO:0000313" key="2">
    <source>
        <dbReference type="EMBL" id="EFW19926.1"/>
    </source>
</evidence>
<dbReference type="VEuPathDB" id="FungiDB:CPSG_03101"/>
<dbReference type="Proteomes" id="UP000002497">
    <property type="component" value="Unassembled WGS sequence"/>
</dbReference>